<feature type="non-terminal residue" evidence="2">
    <location>
        <position position="373"/>
    </location>
</feature>
<feature type="compositionally biased region" description="Acidic residues" evidence="1">
    <location>
        <begin position="84"/>
        <end position="94"/>
    </location>
</feature>
<evidence type="ECO:0000313" key="3">
    <source>
        <dbReference type="Proteomes" id="UP000324800"/>
    </source>
</evidence>
<proteinExistence type="predicted"/>
<accession>A0A5J4VGQ7</accession>
<dbReference type="Proteomes" id="UP000324800">
    <property type="component" value="Unassembled WGS sequence"/>
</dbReference>
<sequence>MVSFFNESLHRRNLLTNTYELYTGRVKPKSGNISTFIRQSHDKLLKISVSSVTKFDSVEGLDDESFDSSEEGVVHYLPHQNANIDEDEIDEDEDGNKKRSPTKLIHTATIPGDFTITAVLLCGQTILKDEVRDTYTVAIDEFQLSIIDDNLDQFIKMALENYCEAYHTQTHPHNTGKLTRALPLPFSFLPFHVNNILANTPKFRDTKMYDNITGVGQFNKEDFANIDIKSLRYQIFSGIRGRVVGNGSVAQQEMLFAKVCFDRLVAHLEVESGEISQALQESIVNACISYNYCVSQYKASIATFPGASSNNANINETNKPEKPMTSKSIPESKSIHELFENGVMEKLMNQIDHNNSTTVPQQIKVINHEFKVL</sequence>
<reference evidence="2 3" key="1">
    <citation type="submission" date="2019-03" db="EMBL/GenBank/DDBJ databases">
        <title>Single cell metagenomics reveals metabolic interactions within the superorganism composed of flagellate Streblomastix strix and complex community of Bacteroidetes bacteria on its surface.</title>
        <authorList>
            <person name="Treitli S.C."/>
            <person name="Kolisko M."/>
            <person name="Husnik F."/>
            <person name="Keeling P."/>
            <person name="Hampl V."/>
        </authorList>
    </citation>
    <scope>NUCLEOTIDE SEQUENCE [LARGE SCALE GENOMIC DNA]</scope>
    <source>
        <strain evidence="2">ST1C</strain>
    </source>
</reference>
<protein>
    <submittedName>
        <fullName evidence="2">Uncharacterized protein</fullName>
    </submittedName>
</protein>
<feature type="region of interest" description="Disordered" evidence="1">
    <location>
        <begin position="309"/>
        <end position="331"/>
    </location>
</feature>
<evidence type="ECO:0000313" key="2">
    <source>
        <dbReference type="EMBL" id="KAA6381700.1"/>
    </source>
</evidence>
<feature type="region of interest" description="Disordered" evidence="1">
    <location>
        <begin position="81"/>
        <end position="100"/>
    </location>
</feature>
<gene>
    <name evidence="2" type="ORF">EZS28_022776</name>
</gene>
<comment type="caution">
    <text evidence="2">The sequence shown here is derived from an EMBL/GenBank/DDBJ whole genome shotgun (WGS) entry which is preliminary data.</text>
</comment>
<evidence type="ECO:0000256" key="1">
    <source>
        <dbReference type="SAM" id="MobiDB-lite"/>
    </source>
</evidence>
<dbReference type="AlphaFoldDB" id="A0A5J4VGQ7"/>
<dbReference type="EMBL" id="SNRW01007176">
    <property type="protein sequence ID" value="KAA6381700.1"/>
    <property type="molecule type" value="Genomic_DNA"/>
</dbReference>
<name>A0A5J4VGQ7_9EUKA</name>
<organism evidence="2 3">
    <name type="scientific">Streblomastix strix</name>
    <dbReference type="NCBI Taxonomy" id="222440"/>
    <lineage>
        <taxon>Eukaryota</taxon>
        <taxon>Metamonada</taxon>
        <taxon>Preaxostyla</taxon>
        <taxon>Oxymonadida</taxon>
        <taxon>Streblomastigidae</taxon>
        <taxon>Streblomastix</taxon>
    </lineage>
</organism>